<accession>A0A7C9P122</accession>
<sequence length="59" mass="6973">MGLYAKLREMKARAKQEIGRRTGDRRMVAAGRTEQAEAKLLRTQDRIRAVANEIRRRYR</sequence>
<dbReference type="EMBL" id="WXEW01000006">
    <property type="protein sequence ID" value="NAS24077.1"/>
    <property type="molecule type" value="Genomic_DNA"/>
</dbReference>
<organism evidence="1 2">
    <name type="scientific">Herbidospora solisilvae</name>
    <dbReference type="NCBI Taxonomy" id="2696284"/>
    <lineage>
        <taxon>Bacteria</taxon>
        <taxon>Bacillati</taxon>
        <taxon>Actinomycetota</taxon>
        <taxon>Actinomycetes</taxon>
        <taxon>Streptosporangiales</taxon>
        <taxon>Streptosporangiaceae</taxon>
        <taxon>Herbidospora</taxon>
    </lineage>
</organism>
<keyword evidence="2" id="KW-1185">Reference proteome</keyword>
<evidence type="ECO:0000313" key="1">
    <source>
        <dbReference type="EMBL" id="NAS24077.1"/>
    </source>
</evidence>
<gene>
    <name evidence="1" type="ORF">GT755_20585</name>
</gene>
<evidence type="ECO:0000313" key="2">
    <source>
        <dbReference type="Proteomes" id="UP000479526"/>
    </source>
</evidence>
<proteinExistence type="predicted"/>
<reference evidence="1 2" key="1">
    <citation type="submission" date="2020-01" db="EMBL/GenBank/DDBJ databases">
        <title>Herbidospora sp. NEAU-GS84 nov., a novel actinomycete isolated from soil.</title>
        <authorList>
            <person name="Han L."/>
        </authorList>
    </citation>
    <scope>NUCLEOTIDE SEQUENCE [LARGE SCALE GENOMIC DNA]</scope>
    <source>
        <strain evidence="1 2">NEAU-GS84</strain>
    </source>
</reference>
<dbReference type="Proteomes" id="UP000479526">
    <property type="component" value="Unassembled WGS sequence"/>
</dbReference>
<comment type="caution">
    <text evidence="1">The sequence shown here is derived from an EMBL/GenBank/DDBJ whole genome shotgun (WGS) entry which is preliminary data.</text>
</comment>
<dbReference type="AlphaFoldDB" id="A0A7C9P122"/>
<name>A0A7C9P122_9ACTN</name>
<protein>
    <submittedName>
        <fullName evidence="1">CsbD family protein</fullName>
    </submittedName>
</protein>